<comment type="subcellular location">
    <subcellularLocation>
        <location evidence="1">Cell membrane</location>
        <topology evidence="1">Multi-pass membrane protein</topology>
    </subcellularLocation>
</comment>
<gene>
    <name evidence="12" type="ORF">E0486_18510</name>
</gene>
<dbReference type="Gene3D" id="3.30.565.10">
    <property type="entry name" value="Histidine kinase-like ATPase, C-terminal domain"/>
    <property type="match status" value="1"/>
</dbReference>
<feature type="transmembrane region" description="Helical" evidence="9">
    <location>
        <begin position="696"/>
        <end position="716"/>
    </location>
</feature>
<dbReference type="SMART" id="SM00387">
    <property type="entry name" value="HATPase_c"/>
    <property type="match status" value="1"/>
</dbReference>
<dbReference type="SUPFAM" id="SSF63829">
    <property type="entry name" value="Calcium-dependent phosphotriesterase"/>
    <property type="match status" value="1"/>
</dbReference>
<dbReference type="Pfam" id="PF07730">
    <property type="entry name" value="HisKA_3"/>
    <property type="match status" value="1"/>
</dbReference>
<dbReference type="PANTHER" id="PTHR24421:SF37">
    <property type="entry name" value="SENSOR HISTIDINE KINASE NARS"/>
    <property type="match status" value="1"/>
</dbReference>
<organism evidence="12 13">
    <name type="scientific">Flaviaesturariibacter aridisoli</name>
    <dbReference type="NCBI Taxonomy" id="2545761"/>
    <lineage>
        <taxon>Bacteria</taxon>
        <taxon>Pseudomonadati</taxon>
        <taxon>Bacteroidota</taxon>
        <taxon>Chitinophagia</taxon>
        <taxon>Chitinophagales</taxon>
        <taxon>Chitinophagaceae</taxon>
        <taxon>Flaviaestuariibacter</taxon>
    </lineage>
</organism>
<keyword evidence="8 9" id="KW-0472">Membrane</keyword>
<feature type="signal peptide" evidence="10">
    <location>
        <begin position="1"/>
        <end position="18"/>
    </location>
</feature>
<evidence type="ECO:0000313" key="12">
    <source>
        <dbReference type="EMBL" id="TCZ63461.1"/>
    </source>
</evidence>
<sequence length="938" mass="104866">MKGILYLLLLLLTCCAEAQEDAWTPVPGLPSNEAYDLLRDRKGHLWVAHNAGLSRYDGRSFVHYSNPLQNGRAVTDLCEDRQGRIWCHNFEGQIFYTDSNSLQLLGGYDFRQERYFPRIAISGDELVATSVRGFFTCRTADMQVRLYPMTETTSLTALPGGVLLLSPGYGFFWYQPGKRLRQLQSNLTIVERQDYVLQPEARGDTAQMLVNPAGLVYRLLVRNDSLVVLNRQQMPSYVNALTTDGDDWWIHTNTQSISGKGRRIGGRHLSNIVSDVQGHSFASSVKYGLLARYHSQAVRLSLPFLAAGDYVKSMRRLRLGTYLLGTQQGALYWVENGALRAQFRINPANGPIEHIWKLSDSLYLLAGNLGCFRLDLQQRRVTTVDFNMVVKDVATAGERVVIATTTGVLPTDVGFLRETESLRRLVPTGTNLRRCRSVCIGPDGLLYVSFNKGSFAWGAHDSTKLTFQGGPLYATRIRNFGTELLIATFTRGLFVKRPGGALEPLPVTASPQANTAPDIKIAGNTAWVLYDDVIQQLGHDLHARELSDLPFRGSEVLDLLDDDGSLLAATTQGLFRLPPSGSAGPVTHTSIDYLRVNDSINASGQHQFSHRQNNVSISLSTPWFTSSDHLRYRYRLCPESNCSWLLSPEGQSSFTFINLSPGTYTFTAIAVNGNGTPLAPEVRYSFTINPPWWGTWWARLLMVALLTTLFFLLGLYGQRRRARRQRTRYEKMLAVEHERQRISAEIHDDLGATLSGVRLLAELAREKVPPGPLQVDLEKIHQSITSLTEKTREVIWTLNPEQDSMESLLLYIQKGAQHLFEASPIQLQVQLPVEVPPLRISGDVRRHVHLAVKEALHNCLKHSGATWCRLQLECNEERLHMTVQDNGTGLPEAGGRTAFSSGMRSMQQRMAYAGGTLQIHSGKEGTQIDFIIPITRIA</sequence>
<dbReference type="InterPro" id="IPR003961">
    <property type="entry name" value="FN3_dom"/>
</dbReference>
<proteinExistence type="predicted"/>
<feature type="domain" description="Histidine kinase/HSP90-like ATPase" evidence="11">
    <location>
        <begin position="843"/>
        <end position="936"/>
    </location>
</feature>
<keyword evidence="10" id="KW-0732">Signal</keyword>
<dbReference type="InterPro" id="IPR013783">
    <property type="entry name" value="Ig-like_fold"/>
</dbReference>
<dbReference type="GO" id="GO:0005886">
    <property type="term" value="C:plasma membrane"/>
    <property type="evidence" value="ECO:0007669"/>
    <property type="project" value="UniProtKB-SubCell"/>
</dbReference>
<evidence type="ECO:0000256" key="4">
    <source>
        <dbReference type="ARBA" id="ARBA00022692"/>
    </source>
</evidence>
<dbReference type="RefSeq" id="WP_131854539.1">
    <property type="nucleotide sequence ID" value="NZ_SKFH01000083.1"/>
</dbReference>
<dbReference type="Gene3D" id="1.20.5.1930">
    <property type="match status" value="1"/>
</dbReference>
<dbReference type="PANTHER" id="PTHR24421">
    <property type="entry name" value="NITRATE/NITRITE SENSOR PROTEIN NARX-RELATED"/>
    <property type="match status" value="1"/>
</dbReference>
<dbReference type="EMBL" id="SKFH01000083">
    <property type="protein sequence ID" value="TCZ63461.1"/>
    <property type="molecule type" value="Genomic_DNA"/>
</dbReference>
<keyword evidence="7" id="KW-0902">Two-component regulatory system</keyword>
<dbReference type="Proteomes" id="UP000295164">
    <property type="component" value="Unassembled WGS sequence"/>
</dbReference>
<protein>
    <recommendedName>
        <fullName evidence="11">Histidine kinase/HSP90-like ATPase domain-containing protein</fullName>
    </recommendedName>
</protein>
<evidence type="ECO:0000256" key="5">
    <source>
        <dbReference type="ARBA" id="ARBA00022777"/>
    </source>
</evidence>
<comment type="caution">
    <text evidence="12">The sequence shown here is derived from an EMBL/GenBank/DDBJ whole genome shotgun (WGS) entry which is preliminary data.</text>
</comment>
<dbReference type="Gene3D" id="2.60.40.10">
    <property type="entry name" value="Immunoglobulins"/>
    <property type="match status" value="1"/>
</dbReference>
<dbReference type="Pfam" id="PF02518">
    <property type="entry name" value="HATPase_c"/>
    <property type="match status" value="1"/>
</dbReference>
<reference evidence="12 13" key="1">
    <citation type="submission" date="2019-03" db="EMBL/GenBank/DDBJ databases">
        <authorList>
            <person name="Kim M.K.M."/>
        </authorList>
    </citation>
    <scope>NUCLEOTIDE SEQUENCE [LARGE SCALE GENOMIC DNA]</scope>
    <source>
        <strain evidence="12 13">17J68-15</strain>
    </source>
</reference>
<dbReference type="Gene3D" id="2.130.10.10">
    <property type="entry name" value="YVTN repeat-like/Quinoprotein amine dehydrogenase"/>
    <property type="match status" value="1"/>
</dbReference>
<dbReference type="CDD" id="cd00063">
    <property type="entry name" value="FN3"/>
    <property type="match status" value="1"/>
</dbReference>
<evidence type="ECO:0000256" key="3">
    <source>
        <dbReference type="ARBA" id="ARBA00022679"/>
    </source>
</evidence>
<dbReference type="InterPro" id="IPR015943">
    <property type="entry name" value="WD40/YVTN_repeat-like_dom_sf"/>
</dbReference>
<keyword evidence="4 9" id="KW-0812">Transmembrane</keyword>
<feature type="chain" id="PRO_5020493215" description="Histidine kinase/HSP90-like ATPase domain-containing protein" evidence="10">
    <location>
        <begin position="19"/>
        <end position="938"/>
    </location>
</feature>
<dbReference type="AlphaFoldDB" id="A0A4R4DQN2"/>
<keyword evidence="3" id="KW-0808">Transferase</keyword>
<evidence type="ECO:0000256" key="7">
    <source>
        <dbReference type="ARBA" id="ARBA00023012"/>
    </source>
</evidence>
<evidence type="ECO:0000259" key="11">
    <source>
        <dbReference type="SMART" id="SM00387"/>
    </source>
</evidence>
<evidence type="ECO:0000313" key="13">
    <source>
        <dbReference type="Proteomes" id="UP000295164"/>
    </source>
</evidence>
<evidence type="ECO:0000256" key="1">
    <source>
        <dbReference type="ARBA" id="ARBA00004651"/>
    </source>
</evidence>
<evidence type="ECO:0000256" key="9">
    <source>
        <dbReference type="SAM" id="Phobius"/>
    </source>
</evidence>
<dbReference type="InterPro" id="IPR011712">
    <property type="entry name" value="Sig_transdc_His_kin_sub3_dim/P"/>
</dbReference>
<dbReference type="GO" id="GO:0000155">
    <property type="term" value="F:phosphorelay sensor kinase activity"/>
    <property type="evidence" value="ECO:0007669"/>
    <property type="project" value="InterPro"/>
</dbReference>
<dbReference type="SUPFAM" id="SSF49265">
    <property type="entry name" value="Fibronectin type III"/>
    <property type="match status" value="1"/>
</dbReference>
<evidence type="ECO:0000256" key="6">
    <source>
        <dbReference type="ARBA" id="ARBA00022989"/>
    </source>
</evidence>
<dbReference type="InterPro" id="IPR050482">
    <property type="entry name" value="Sensor_HK_TwoCompSys"/>
</dbReference>
<dbReference type="InterPro" id="IPR036116">
    <property type="entry name" value="FN3_sf"/>
</dbReference>
<dbReference type="InterPro" id="IPR011110">
    <property type="entry name" value="Reg_prop"/>
</dbReference>
<keyword evidence="2" id="KW-1003">Cell membrane</keyword>
<dbReference type="OrthoDB" id="9778366at2"/>
<accession>A0A4R4DQN2</accession>
<dbReference type="InterPro" id="IPR036890">
    <property type="entry name" value="HATPase_C_sf"/>
</dbReference>
<dbReference type="InterPro" id="IPR003594">
    <property type="entry name" value="HATPase_dom"/>
</dbReference>
<keyword evidence="5" id="KW-0418">Kinase</keyword>
<keyword evidence="13" id="KW-1185">Reference proteome</keyword>
<evidence type="ECO:0000256" key="2">
    <source>
        <dbReference type="ARBA" id="ARBA00022475"/>
    </source>
</evidence>
<dbReference type="SUPFAM" id="SSF55874">
    <property type="entry name" value="ATPase domain of HSP90 chaperone/DNA topoisomerase II/histidine kinase"/>
    <property type="match status" value="1"/>
</dbReference>
<evidence type="ECO:0000256" key="8">
    <source>
        <dbReference type="ARBA" id="ARBA00023136"/>
    </source>
</evidence>
<name>A0A4R4DQN2_9BACT</name>
<evidence type="ECO:0000256" key="10">
    <source>
        <dbReference type="SAM" id="SignalP"/>
    </source>
</evidence>
<dbReference type="GO" id="GO:0046983">
    <property type="term" value="F:protein dimerization activity"/>
    <property type="evidence" value="ECO:0007669"/>
    <property type="project" value="InterPro"/>
</dbReference>
<dbReference type="Pfam" id="PF07494">
    <property type="entry name" value="Reg_prop"/>
    <property type="match status" value="1"/>
</dbReference>
<keyword evidence="6 9" id="KW-1133">Transmembrane helix</keyword>
<dbReference type="CDD" id="cd16917">
    <property type="entry name" value="HATPase_UhpB-NarQ-NarX-like"/>
    <property type="match status" value="1"/>
</dbReference>